<evidence type="ECO:0000313" key="2">
    <source>
        <dbReference type="Proteomes" id="UP000297703"/>
    </source>
</evidence>
<evidence type="ECO:0000313" key="1">
    <source>
        <dbReference type="EMBL" id="TFK06780.1"/>
    </source>
</evidence>
<comment type="caution">
    <text evidence="1">The sequence shown here is derived from an EMBL/GenBank/DDBJ whole genome shotgun (WGS) entry which is preliminary data.</text>
</comment>
<dbReference type="AlphaFoldDB" id="A0A4D9EKG1"/>
<proteinExistence type="predicted"/>
<gene>
    <name evidence="1" type="ORF">DR999_PMT10446</name>
</gene>
<name>A0A4D9EKG1_9SAUR</name>
<dbReference type="Proteomes" id="UP000297703">
    <property type="component" value="Unassembled WGS sequence"/>
</dbReference>
<dbReference type="EMBL" id="QXTE01000094">
    <property type="protein sequence ID" value="TFK06780.1"/>
    <property type="molecule type" value="Genomic_DNA"/>
</dbReference>
<accession>A0A4D9EKG1</accession>
<keyword evidence="2" id="KW-1185">Reference proteome</keyword>
<reference evidence="1 2" key="2">
    <citation type="submission" date="2019-04" db="EMBL/GenBank/DDBJ databases">
        <title>The genome sequence of big-headed turtle.</title>
        <authorList>
            <person name="Gong S."/>
        </authorList>
    </citation>
    <scope>NUCLEOTIDE SEQUENCE [LARGE SCALE GENOMIC DNA]</scope>
    <source>
        <strain evidence="1">DO16091913</strain>
        <tissue evidence="1">Muscle</tissue>
    </source>
</reference>
<organism evidence="1 2">
    <name type="scientific">Platysternon megacephalum</name>
    <name type="common">big-headed turtle</name>
    <dbReference type="NCBI Taxonomy" id="55544"/>
    <lineage>
        <taxon>Eukaryota</taxon>
        <taxon>Metazoa</taxon>
        <taxon>Chordata</taxon>
        <taxon>Craniata</taxon>
        <taxon>Vertebrata</taxon>
        <taxon>Euteleostomi</taxon>
        <taxon>Archelosauria</taxon>
        <taxon>Testudinata</taxon>
        <taxon>Testudines</taxon>
        <taxon>Cryptodira</taxon>
        <taxon>Durocryptodira</taxon>
        <taxon>Testudinoidea</taxon>
        <taxon>Platysternidae</taxon>
        <taxon>Platysternon</taxon>
    </lineage>
</organism>
<sequence>MVPLLGCGRRGHLDADWGKKEVVGAGGLERVTGICPEVWWVGRTRGWGGGSGDCSVGAAGRAMPCSVPRHKWMLRDLVSHLPVGLHGGAQGPQIMAPWPV</sequence>
<protein>
    <submittedName>
        <fullName evidence="1">Glutamine-rich protein 2-like</fullName>
    </submittedName>
</protein>
<reference evidence="1 2" key="1">
    <citation type="submission" date="2019-04" db="EMBL/GenBank/DDBJ databases">
        <title>Draft genome of the big-headed turtle Platysternon megacephalum.</title>
        <authorList>
            <person name="Gong S."/>
        </authorList>
    </citation>
    <scope>NUCLEOTIDE SEQUENCE [LARGE SCALE GENOMIC DNA]</scope>
    <source>
        <strain evidence="1">DO16091913</strain>
        <tissue evidence="1">Muscle</tissue>
    </source>
</reference>